<keyword evidence="8" id="KW-1185">Reference proteome</keyword>
<evidence type="ECO:0000313" key="7">
    <source>
        <dbReference type="EMBL" id="MBC5662318.1"/>
    </source>
</evidence>
<accession>A0A8I0DRQ7</accession>
<dbReference type="Gene3D" id="3.30.160.110">
    <property type="entry name" value="Siroheme synthase, domain 2"/>
    <property type="match status" value="1"/>
</dbReference>
<dbReference type="PANTHER" id="PTHR35330:SF1">
    <property type="entry name" value="SIROHEME BIOSYNTHESIS PROTEIN MET8"/>
    <property type="match status" value="1"/>
</dbReference>
<dbReference type="PANTHER" id="PTHR35330">
    <property type="entry name" value="SIROHEME BIOSYNTHESIS PROTEIN MET8"/>
    <property type="match status" value="1"/>
</dbReference>
<dbReference type="EC" id="1.3.1.76" evidence="2"/>
<dbReference type="InterPro" id="IPR036291">
    <property type="entry name" value="NAD(P)-bd_dom_sf"/>
</dbReference>
<dbReference type="Pfam" id="PF13241">
    <property type="entry name" value="NAD_binding_7"/>
    <property type="match status" value="1"/>
</dbReference>
<evidence type="ECO:0000256" key="1">
    <source>
        <dbReference type="ARBA" id="ARBA00005010"/>
    </source>
</evidence>
<evidence type="ECO:0000256" key="3">
    <source>
        <dbReference type="ARBA" id="ARBA00023002"/>
    </source>
</evidence>
<dbReference type="AlphaFoldDB" id="A0A8I0DRQ7"/>
<name>A0A8I0DRQ7_9FIRM</name>
<organism evidence="7 8">
    <name type="scientific">Coprococcus hominis</name>
    <name type="common">ex Liu et al. 2022</name>
    <dbReference type="NCBI Taxonomy" id="2763039"/>
    <lineage>
        <taxon>Bacteria</taxon>
        <taxon>Bacillati</taxon>
        <taxon>Bacillota</taxon>
        <taxon>Clostridia</taxon>
        <taxon>Lachnospirales</taxon>
        <taxon>Lachnospiraceae</taxon>
        <taxon>Coprococcus</taxon>
    </lineage>
</organism>
<dbReference type="GO" id="GO:0004325">
    <property type="term" value="F:ferrochelatase activity"/>
    <property type="evidence" value="ECO:0007669"/>
    <property type="project" value="InterPro"/>
</dbReference>
<dbReference type="UniPathway" id="UPA00262">
    <property type="reaction ID" value="UER00222"/>
</dbReference>
<keyword evidence="4" id="KW-0520">NAD</keyword>
<dbReference type="Gene3D" id="3.40.50.720">
    <property type="entry name" value="NAD(P)-binding Rossmann-like Domain"/>
    <property type="match status" value="1"/>
</dbReference>
<dbReference type="GO" id="GO:0043115">
    <property type="term" value="F:precorrin-2 dehydrogenase activity"/>
    <property type="evidence" value="ECO:0007669"/>
    <property type="project" value="UniProtKB-EC"/>
</dbReference>
<dbReference type="SUPFAM" id="SSF51735">
    <property type="entry name" value="NAD(P)-binding Rossmann-fold domains"/>
    <property type="match status" value="1"/>
</dbReference>
<dbReference type="RefSeq" id="WP_118616092.1">
    <property type="nucleotide sequence ID" value="NZ_JACOOX010000003.1"/>
</dbReference>
<evidence type="ECO:0000256" key="5">
    <source>
        <dbReference type="ARBA" id="ARBA00023244"/>
    </source>
</evidence>
<evidence type="ECO:0000256" key="4">
    <source>
        <dbReference type="ARBA" id="ARBA00023027"/>
    </source>
</evidence>
<evidence type="ECO:0000313" key="8">
    <source>
        <dbReference type="Proteomes" id="UP000615234"/>
    </source>
</evidence>
<keyword evidence="5" id="KW-0627">Porphyrin biosynthesis</keyword>
<comment type="pathway">
    <text evidence="1">Porphyrin-containing compound metabolism; siroheme biosynthesis; sirohydrochlorin from precorrin-2: step 1/1.</text>
</comment>
<comment type="catalytic activity">
    <reaction evidence="6">
        <text>precorrin-2 + NAD(+) = sirohydrochlorin + NADH + 2 H(+)</text>
        <dbReference type="Rhea" id="RHEA:15613"/>
        <dbReference type="ChEBI" id="CHEBI:15378"/>
        <dbReference type="ChEBI" id="CHEBI:57540"/>
        <dbReference type="ChEBI" id="CHEBI:57945"/>
        <dbReference type="ChEBI" id="CHEBI:58351"/>
        <dbReference type="ChEBI" id="CHEBI:58827"/>
        <dbReference type="EC" id="1.3.1.76"/>
    </reaction>
</comment>
<dbReference type="NCBIfam" id="TIGR01470">
    <property type="entry name" value="cysG_Nterm"/>
    <property type="match status" value="1"/>
</dbReference>
<dbReference type="InterPro" id="IPR028161">
    <property type="entry name" value="Met8-like"/>
</dbReference>
<dbReference type="EMBL" id="JACOOX010000003">
    <property type="protein sequence ID" value="MBC5662318.1"/>
    <property type="molecule type" value="Genomic_DNA"/>
</dbReference>
<dbReference type="SUPFAM" id="SSF75615">
    <property type="entry name" value="Siroheme synthase middle domains-like"/>
    <property type="match status" value="1"/>
</dbReference>
<sequence length="214" mass="24042">MAYFPMFINLENKKVIVLGGGKTALRKINSLIKFDCKIAVIAPRICDEIKTVPGISVHESNMTLDALDTADMVIAATKRDDVNAKIGKYCNEHNIPVNVADNKDVSSFLFPGIVMREDLVIGVTTGGYSSNVAKEIRNMIEKLIPYEYGTLTRKMGAYREIASINIKDAYLREMALDEIIKQAISNKYMIDDRKANKILDRYAKEDELRAKGMR</sequence>
<keyword evidence="3" id="KW-0560">Oxidoreductase</keyword>
<protein>
    <recommendedName>
        <fullName evidence="2">precorrin-2 dehydrogenase</fullName>
        <ecNumber evidence="2">1.3.1.76</ecNumber>
    </recommendedName>
</protein>
<comment type="caution">
    <text evidence="7">The sequence shown here is derived from an EMBL/GenBank/DDBJ whole genome shotgun (WGS) entry which is preliminary data.</text>
</comment>
<evidence type="ECO:0000256" key="2">
    <source>
        <dbReference type="ARBA" id="ARBA00012400"/>
    </source>
</evidence>
<reference evidence="7 8" key="1">
    <citation type="submission" date="2020-08" db="EMBL/GenBank/DDBJ databases">
        <title>Genome public.</title>
        <authorList>
            <person name="Liu C."/>
            <person name="Sun Q."/>
        </authorList>
    </citation>
    <scope>NUCLEOTIDE SEQUENCE [LARGE SCALE GENOMIC DNA]</scope>
    <source>
        <strain evidence="7 8">NSJ-10</strain>
    </source>
</reference>
<evidence type="ECO:0000256" key="6">
    <source>
        <dbReference type="ARBA" id="ARBA00047561"/>
    </source>
</evidence>
<dbReference type="Proteomes" id="UP000615234">
    <property type="component" value="Unassembled WGS sequence"/>
</dbReference>
<dbReference type="InterPro" id="IPR006367">
    <property type="entry name" value="Sirohaem_synthase_N"/>
</dbReference>
<proteinExistence type="predicted"/>
<gene>
    <name evidence="7" type="ORF">H8S09_05330</name>
</gene>
<dbReference type="GO" id="GO:0019354">
    <property type="term" value="P:siroheme biosynthetic process"/>
    <property type="evidence" value="ECO:0007669"/>
    <property type="project" value="UniProtKB-UniPathway"/>
</dbReference>